<feature type="region of interest" description="Disordered" evidence="1">
    <location>
        <begin position="330"/>
        <end position="357"/>
    </location>
</feature>
<dbReference type="Proteomes" id="UP000318571">
    <property type="component" value="Chromosome 10"/>
</dbReference>
<gene>
    <name evidence="2" type="ORF">TCAL_04297</name>
</gene>
<evidence type="ECO:0000313" key="3">
    <source>
        <dbReference type="Proteomes" id="UP000318571"/>
    </source>
</evidence>
<dbReference type="AlphaFoldDB" id="A0A553NE41"/>
<protein>
    <submittedName>
        <fullName evidence="2">Uncharacterized protein</fullName>
    </submittedName>
</protein>
<keyword evidence="3" id="KW-1185">Reference proteome</keyword>
<name>A0A553NE41_TIGCA</name>
<accession>A0A553NE41</accession>
<organism evidence="2 3">
    <name type="scientific">Tigriopus californicus</name>
    <name type="common">Marine copepod</name>
    <dbReference type="NCBI Taxonomy" id="6832"/>
    <lineage>
        <taxon>Eukaryota</taxon>
        <taxon>Metazoa</taxon>
        <taxon>Ecdysozoa</taxon>
        <taxon>Arthropoda</taxon>
        <taxon>Crustacea</taxon>
        <taxon>Multicrustacea</taxon>
        <taxon>Hexanauplia</taxon>
        <taxon>Copepoda</taxon>
        <taxon>Harpacticoida</taxon>
        <taxon>Harpacticidae</taxon>
        <taxon>Tigriopus</taxon>
    </lineage>
</organism>
<evidence type="ECO:0000313" key="2">
    <source>
        <dbReference type="EMBL" id="TRY63713.1"/>
    </source>
</evidence>
<comment type="caution">
    <text evidence="2">The sequence shown here is derived from an EMBL/GenBank/DDBJ whole genome shotgun (WGS) entry which is preliminary data.</text>
</comment>
<proteinExistence type="predicted"/>
<feature type="compositionally biased region" description="Polar residues" evidence="1">
    <location>
        <begin position="340"/>
        <end position="356"/>
    </location>
</feature>
<dbReference type="EMBL" id="VCGU01000458">
    <property type="protein sequence ID" value="TRY63713.1"/>
    <property type="molecule type" value="Genomic_DNA"/>
</dbReference>
<evidence type="ECO:0000256" key="1">
    <source>
        <dbReference type="SAM" id="MobiDB-lite"/>
    </source>
</evidence>
<sequence>MDTQTVTPVESNESNFLDCETSVAHCLECRCIFANARQVRKHVNRGSCQRAFCRHDHEHNVIDKNFATHEEATQWVLAQELDRVFIRCTTKDAHSSFRCRHNPHRRRMNLDPIPDPSMNVPASPLKFEASKERYKFCSALMRVYEMWMCLCPSTLETHGSKSAVCMQSEKRFRLRGCLTHSHEIDPCLYRMSQATRERLMSLLESGVPKKVILEKHCHQGHLEYVSGFKPVSYEDLRNLEKVLVKRANGDPLVDDPDDHDQALDHKLDKTLAELNRLAKKLSSSEKQKLLLKIEALNCKVRISVRNLTKTGTGTKRKMLVDPLELPKKSPIKSKRLAAKTRNNVDSASPNSTSTSVPEWVECSPVLVEVERGDFDCPVDEHELP</sequence>
<reference evidence="2 3" key="1">
    <citation type="journal article" date="2018" name="Nat. Ecol. Evol.">
        <title>Genomic signatures of mitonuclear coevolution across populations of Tigriopus californicus.</title>
        <authorList>
            <person name="Barreto F.S."/>
            <person name="Watson E.T."/>
            <person name="Lima T.G."/>
            <person name="Willett C.S."/>
            <person name="Edmands S."/>
            <person name="Li W."/>
            <person name="Burton R.S."/>
        </authorList>
    </citation>
    <scope>NUCLEOTIDE SEQUENCE [LARGE SCALE GENOMIC DNA]</scope>
    <source>
        <strain evidence="2 3">San Diego</strain>
    </source>
</reference>